<dbReference type="GO" id="GO:0005634">
    <property type="term" value="C:nucleus"/>
    <property type="evidence" value="ECO:0007669"/>
    <property type="project" value="TreeGrafter"/>
</dbReference>
<dbReference type="PANTHER" id="PTHR23057">
    <property type="entry name" value="JUXTAPOSED WITH ANOTHER ZINC FINGER PROTEIN 1"/>
    <property type="match status" value="1"/>
</dbReference>
<feature type="compositionally biased region" description="Low complexity" evidence="5">
    <location>
        <begin position="154"/>
        <end position="175"/>
    </location>
</feature>
<evidence type="ECO:0000256" key="2">
    <source>
        <dbReference type="ARBA" id="ARBA00022737"/>
    </source>
</evidence>
<feature type="compositionally biased region" description="Polar residues" evidence="5">
    <location>
        <begin position="64"/>
        <end position="88"/>
    </location>
</feature>
<evidence type="ECO:0000256" key="1">
    <source>
        <dbReference type="ARBA" id="ARBA00022723"/>
    </source>
</evidence>
<keyword evidence="2" id="KW-0677">Repeat</keyword>
<dbReference type="OrthoDB" id="3269380at2759"/>
<dbReference type="SUPFAM" id="SSF57667">
    <property type="entry name" value="beta-beta-alpha zinc fingers"/>
    <property type="match status" value="1"/>
</dbReference>
<dbReference type="STRING" id="1314674.A0A0D7AVP8"/>
<dbReference type="InterPro" id="IPR013087">
    <property type="entry name" value="Znf_C2H2_type"/>
</dbReference>
<feature type="domain" description="C2H2-type" evidence="6">
    <location>
        <begin position="306"/>
        <end position="333"/>
    </location>
</feature>
<feature type="region of interest" description="Disordered" evidence="5">
    <location>
        <begin position="1"/>
        <end position="203"/>
    </location>
</feature>
<dbReference type="EMBL" id="KN880849">
    <property type="protein sequence ID" value="KIY61929.1"/>
    <property type="molecule type" value="Genomic_DNA"/>
</dbReference>
<dbReference type="GO" id="GO:0008270">
    <property type="term" value="F:zinc ion binding"/>
    <property type="evidence" value="ECO:0007669"/>
    <property type="project" value="UniProtKB-KW"/>
</dbReference>
<keyword evidence="1" id="KW-0479">Metal-binding</keyword>
<proteinExistence type="predicted"/>
<dbReference type="InterPro" id="IPR051580">
    <property type="entry name" value="ZnF-Chromatin_assoc"/>
</dbReference>
<dbReference type="SMART" id="SM00355">
    <property type="entry name" value="ZnF_C2H2"/>
    <property type="match status" value="2"/>
</dbReference>
<dbReference type="Proteomes" id="UP000054007">
    <property type="component" value="Unassembled WGS sequence"/>
</dbReference>
<protein>
    <recommendedName>
        <fullName evidence="6">C2H2-type domain-containing protein</fullName>
    </recommendedName>
</protein>
<feature type="compositionally biased region" description="Pro residues" evidence="5">
    <location>
        <begin position="431"/>
        <end position="447"/>
    </location>
</feature>
<keyword evidence="8" id="KW-1185">Reference proteome</keyword>
<dbReference type="Gene3D" id="3.30.160.60">
    <property type="entry name" value="Classic Zinc Finger"/>
    <property type="match status" value="1"/>
</dbReference>
<evidence type="ECO:0000313" key="7">
    <source>
        <dbReference type="EMBL" id="KIY61929.1"/>
    </source>
</evidence>
<keyword evidence="4" id="KW-0862">Zinc</keyword>
<feature type="compositionally biased region" description="Polar residues" evidence="5">
    <location>
        <begin position="373"/>
        <end position="386"/>
    </location>
</feature>
<evidence type="ECO:0000313" key="8">
    <source>
        <dbReference type="Proteomes" id="UP000054007"/>
    </source>
</evidence>
<feature type="domain" description="C2H2-type" evidence="6">
    <location>
        <begin position="212"/>
        <end position="235"/>
    </location>
</feature>
<feature type="compositionally biased region" description="Polar residues" evidence="5">
    <location>
        <begin position="132"/>
        <end position="147"/>
    </location>
</feature>
<feature type="compositionally biased region" description="Low complexity" evidence="5">
    <location>
        <begin position="448"/>
        <end position="459"/>
    </location>
</feature>
<feature type="compositionally biased region" description="Basic and acidic residues" evidence="5">
    <location>
        <begin position="354"/>
        <end position="369"/>
    </location>
</feature>
<keyword evidence="3" id="KW-0863">Zinc-finger</keyword>
<gene>
    <name evidence="7" type="ORF">CYLTODRAFT_199689</name>
</gene>
<feature type="compositionally biased region" description="Polar residues" evidence="5">
    <location>
        <begin position="111"/>
        <end position="121"/>
    </location>
</feature>
<dbReference type="PANTHER" id="PTHR23057:SF0">
    <property type="entry name" value="JUXTAPOSED WITH ANOTHER ZINC FINGER PROTEIN 1"/>
    <property type="match status" value="1"/>
</dbReference>
<evidence type="ECO:0000256" key="3">
    <source>
        <dbReference type="ARBA" id="ARBA00022771"/>
    </source>
</evidence>
<dbReference type="AlphaFoldDB" id="A0A0D7AVP8"/>
<name>A0A0D7AVP8_9AGAR</name>
<accession>A0A0D7AVP8</accession>
<sequence length="476" mass="50590">MDMEDPPPSATPSARSSPGVLTPPDTPLSSFATPAINGQPPSPTSAVSAFDTKTFLRRGAPNGANGSQPTPNRLTLNLSFPSHNQGSHPGTPLSPHVDPFNTYGRYAGEYSNDNSSGSTTAVEECVPPALLFSTNASPESTPSTSRLPSPQAPPSDASAVPPTKASPPSSAAPKALKVTVPPPQATNNQDPLRPTPASLGRPTASLLLSKPFKCPRPNCNKSYKQANGLKYHMTHGTCNFAPPKDLEQVQALLERKRRDRAAAVAAGQIEEGPADSGVPNNSPYGEITDAELREVEREAERRLRPFACGVGDCTRRYKNMNGLRYHYQHSGEHGAIGLAMLASGVHECLNNSGHGRESSAARAEREGRKRASNKSSPTSRATSLSRVDSAPATPTTATGPARPAYAPPPVQYSTQVSYQQRYADHQRPPFQQQPPPPPPPHYAPPPLEAYQPPQQPQYASMMYTPNSVGVDVGMVG</sequence>
<evidence type="ECO:0000256" key="5">
    <source>
        <dbReference type="SAM" id="MobiDB-lite"/>
    </source>
</evidence>
<dbReference type="InterPro" id="IPR036236">
    <property type="entry name" value="Znf_C2H2_sf"/>
</dbReference>
<organism evidence="7 8">
    <name type="scientific">Cylindrobasidium torrendii FP15055 ss-10</name>
    <dbReference type="NCBI Taxonomy" id="1314674"/>
    <lineage>
        <taxon>Eukaryota</taxon>
        <taxon>Fungi</taxon>
        <taxon>Dikarya</taxon>
        <taxon>Basidiomycota</taxon>
        <taxon>Agaricomycotina</taxon>
        <taxon>Agaricomycetes</taxon>
        <taxon>Agaricomycetidae</taxon>
        <taxon>Agaricales</taxon>
        <taxon>Marasmiineae</taxon>
        <taxon>Physalacriaceae</taxon>
        <taxon>Cylindrobasidium</taxon>
    </lineage>
</organism>
<reference evidence="7 8" key="1">
    <citation type="journal article" date="2015" name="Fungal Genet. Biol.">
        <title>Evolution of novel wood decay mechanisms in Agaricales revealed by the genome sequences of Fistulina hepatica and Cylindrobasidium torrendii.</title>
        <authorList>
            <person name="Floudas D."/>
            <person name="Held B.W."/>
            <person name="Riley R."/>
            <person name="Nagy L.G."/>
            <person name="Koehler G."/>
            <person name="Ransdell A.S."/>
            <person name="Younus H."/>
            <person name="Chow J."/>
            <person name="Chiniquy J."/>
            <person name="Lipzen A."/>
            <person name="Tritt A."/>
            <person name="Sun H."/>
            <person name="Haridas S."/>
            <person name="LaButti K."/>
            <person name="Ohm R.A."/>
            <person name="Kues U."/>
            <person name="Blanchette R.A."/>
            <person name="Grigoriev I.V."/>
            <person name="Minto R.E."/>
            <person name="Hibbett D.S."/>
        </authorList>
    </citation>
    <scope>NUCLEOTIDE SEQUENCE [LARGE SCALE GENOMIC DNA]</scope>
    <source>
        <strain evidence="7 8">FP15055 ss-10</strain>
    </source>
</reference>
<feature type="region of interest" description="Disordered" evidence="5">
    <location>
        <begin position="352"/>
        <end position="462"/>
    </location>
</feature>
<evidence type="ECO:0000256" key="4">
    <source>
        <dbReference type="ARBA" id="ARBA00022833"/>
    </source>
</evidence>
<feature type="compositionally biased region" description="Low complexity" evidence="5">
    <location>
        <begin position="390"/>
        <end position="404"/>
    </location>
</feature>
<evidence type="ECO:0000259" key="6">
    <source>
        <dbReference type="SMART" id="SM00355"/>
    </source>
</evidence>
<feature type="compositionally biased region" description="Pro residues" evidence="5">
    <location>
        <begin position="1"/>
        <end position="10"/>
    </location>
</feature>
<feature type="compositionally biased region" description="Polar residues" evidence="5">
    <location>
        <begin position="411"/>
        <end position="420"/>
    </location>
</feature>